<dbReference type="EMBL" id="QQAV01000005">
    <property type="protein sequence ID" value="RDI24090.1"/>
    <property type="molecule type" value="Genomic_DNA"/>
</dbReference>
<dbReference type="PANTHER" id="PTHR30466:SF1">
    <property type="entry name" value="FMN REDUCTASE (NADH) RUTF"/>
    <property type="match status" value="1"/>
</dbReference>
<keyword evidence="1" id="KW-0560">Oxidoreductase</keyword>
<evidence type="ECO:0000256" key="1">
    <source>
        <dbReference type="ARBA" id="ARBA00023002"/>
    </source>
</evidence>
<evidence type="ECO:0000259" key="2">
    <source>
        <dbReference type="SMART" id="SM00903"/>
    </source>
</evidence>
<gene>
    <name evidence="3" type="ORF">DFR41_1055</name>
</gene>
<dbReference type="Pfam" id="PF01613">
    <property type="entry name" value="Flavin_Reduct"/>
    <property type="match status" value="1"/>
</dbReference>
<dbReference type="Gene3D" id="2.30.110.10">
    <property type="entry name" value="Electron Transport, Fmn-binding Protein, Chain A"/>
    <property type="match status" value="1"/>
</dbReference>
<dbReference type="InterPro" id="IPR002563">
    <property type="entry name" value="Flavin_Rdtase-like_dom"/>
</dbReference>
<dbReference type="Proteomes" id="UP000255265">
    <property type="component" value="Unassembled WGS sequence"/>
</dbReference>
<keyword evidence="4" id="KW-1185">Reference proteome</keyword>
<comment type="caution">
    <text evidence="3">The sequence shown here is derived from an EMBL/GenBank/DDBJ whole genome shotgun (WGS) entry which is preliminary data.</text>
</comment>
<name>A0A370FGC2_9BURK</name>
<sequence>MSAVVHATPMAANDAEPGASTLAPWIDEVLHPRLLRTVLGCYPTGVAIVATRTADGRPVGLTINSFASLSLEPPLVLWSLVNRSPSLQAFRDCTHFTISVLGCEQEALARHFANPAVPDKFEGIAIAEAPEGVPAIAGAAATLVCASDHHRETGDHHLLVGRVLRVARSETAPLVFHGGRFTGLAA</sequence>
<accession>A0A370FGC2</accession>
<evidence type="ECO:0000313" key="3">
    <source>
        <dbReference type="EMBL" id="RDI24090.1"/>
    </source>
</evidence>
<dbReference type="SMART" id="SM00903">
    <property type="entry name" value="Flavin_Reduct"/>
    <property type="match status" value="1"/>
</dbReference>
<reference evidence="3 4" key="1">
    <citation type="submission" date="2018-07" db="EMBL/GenBank/DDBJ databases">
        <title>Genomic Encyclopedia of Type Strains, Phase IV (KMG-IV): sequencing the most valuable type-strain genomes for metagenomic binning, comparative biology and taxonomic classification.</title>
        <authorList>
            <person name="Goeker M."/>
        </authorList>
    </citation>
    <scope>NUCLEOTIDE SEQUENCE [LARGE SCALE GENOMIC DNA]</scope>
    <source>
        <strain evidence="3 4">DSM 21352</strain>
    </source>
</reference>
<proteinExistence type="predicted"/>
<dbReference type="GO" id="GO:0042602">
    <property type="term" value="F:riboflavin reductase (NADPH) activity"/>
    <property type="evidence" value="ECO:0007669"/>
    <property type="project" value="TreeGrafter"/>
</dbReference>
<evidence type="ECO:0000313" key="4">
    <source>
        <dbReference type="Proteomes" id="UP000255265"/>
    </source>
</evidence>
<dbReference type="InterPro" id="IPR012349">
    <property type="entry name" value="Split_barrel_FMN-bd"/>
</dbReference>
<dbReference type="GO" id="GO:0010181">
    <property type="term" value="F:FMN binding"/>
    <property type="evidence" value="ECO:0007669"/>
    <property type="project" value="InterPro"/>
</dbReference>
<dbReference type="PANTHER" id="PTHR30466">
    <property type="entry name" value="FLAVIN REDUCTASE"/>
    <property type="match status" value="1"/>
</dbReference>
<dbReference type="InterPro" id="IPR050268">
    <property type="entry name" value="NADH-dep_flavin_reductase"/>
</dbReference>
<dbReference type="AlphaFoldDB" id="A0A370FGC2"/>
<organism evidence="3 4">
    <name type="scientific">Pseudacidovorax intermedius</name>
    <dbReference type="NCBI Taxonomy" id="433924"/>
    <lineage>
        <taxon>Bacteria</taxon>
        <taxon>Pseudomonadati</taxon>
        <taxon>Pseudomonadota</taxon>
        <taxon>Betaproteobacteria</taxon>
        <taxon>Burkholderiales</taxon>
        <taxon>Comamonadaceae</taxon>
        <taxon>Pseudacidovorax</taxon>
    </lineage>
</organism>
<protein>
    <submittedName>
        <fullName evidence="3">Flavin reductase (DIM6/NTAB) family NADH-FMN oxidoreductase RutF</fullName>
    </submittedName>
</protein>
<feature type="domain" description="Flavin reductase like" evidence="2">
    <location>
        <begin position="39"/>
        <end position="183"/>
    </location>
</feature>
<dbReference type="SUPFAM" id="SSF50475">
    <property type="entry name" value="FMN-binding split barrel"/>
    <property type="match status" value="1"/>
</dbReference>